<dbReference type="SFLD" id="SFLDS00003">
    <property type="entry name" value="Haloacid_Dehalogenase"/>
    <property type="match status" value="1"/>
</dbReference>
<dbReference type="InterPro" id="IPR059000">
    <property type="entry name" value="ATPase_P-type_domA"/>
</dbReference>
<dbReference type="NCBIfam" id="TIGR01494">
    <property type="entry name" value="ATPase_P-type"/>
    <property type="match status" value="1"/>
</dbReference>
<evidence type="ECO:0000259" key="11">
    <source>
        <dbReference type="Pfam" id="PF00122"/>
    </source>
</evidence>
<feature type="transmembrane region" description="Helical" evidence="10">
    <location>
        <begin position="15"/>
        <end position="34"/>
    </location>
</feature>
<dbReference type="OrthoDB" id="211392at2"/>
<keyword evidence="13" id="KW-1185">Reference proteome</keyword>
<keyword evidence="10" id="KW-0547">Nucleotide-binding</keyword>
<evidence type="ECO:0000256" key="10">
    <source>
        <dbReference type="RuleBase" id="RU362081"/>
    </source>
</evidence>
<name>A0A5S9F1R5_UABAM</name>
<dbReference type="NCBIfam" id="TIGR01511">
    <property type="entry name" value="ATPase-IB1_Cu"/>
    <property type="match status" value="1"/>
</dbReference>
<keyword evidence="10" id="KW-0067">ATP-binding</keyword>
<dbReference type="SFLD" id="SFLDF00027">
    <property type="entry name" value="p-type_atpase"/>
    <property type="match status" value="1"/>
</dbReference>
<dbReference type="RefSeq" id="WP_151966711.1">
    <property type="nucleotide sequence ID" value="NZ_AP019860.1"/>
</dbReference>
<accession>A0A5S9F1R5</accession>
<comment type="subcellular location">
    <subcellularLocation>
        <location evidence="10">Cell membrane</location>
    </subcellularLocation>
    <subcellularLocation>
        <location evidence="1">Membrane</location>
    </subcellularLocation>
</comment>
<dbReference type="SUPFAM" id="SSF81665">
    <property type="entry name" value="Calcium ATPase, transmembrane domain M"/>
    <property type="match status" value="1"/>
</dbReference>
<evidence type="ECO:0000256" key="7">
    <source>
        <dbReference type="ARBA" id="ARBA00023136"/>
    </source>
</evidence>
<feature type="transmembrane region" description="Helical" evidence="10">
    <location>
        <begin position="602"/>
        <end position="620"/>
    </location>
</feature>
<sequence length="627" mass="67714">MAVAQHQHQQQQQRVMLRLFATFLGGALIINSFFLEMMFKTSAEIAALSAFFGAIVLGAPVIIQSIRSITTGQMKVTELASIAILSSVALEMYQTAGIVAFFMLVADALQTRTALGARDAIESLIRLAPNEATLISSGSEQRVVVSALKKGDIVRVRPGENIPADGIVVKGQSVVEQAKITGESLPVDKMIDSEVFAGTTNATGMLEIKVTKVGEDTTLGRVKQLILEAEKTKTPIMQIIDKHVSWYTPTIIMLAALILYFSQEIERAITALVVTCPSALVLATPTALVAAISCAARLGILIKDVKYLEEAAQLNSIVFDKTGTLTTGNLAVTRLSPAPEIEASNLLSLAASLEQYSNHPVAKAVVTMAKKANIELIDLPEVHETAGKGMSGYIEQKHILIGRESWLREEGCDFSKLLPEDMENAEYSVLYIAQNKECVGWIGLEDTTREEAFSTTKDLKSLGCKEITMLTGDRWPVARKVGKELGCTNVHAECLPETKQQLVEKIKQQGSRVAVVGDGVNDAPALAAGNIGIAMAAAQNDIAINSASIALLNDRLDRLPFLIKLARKTKLIINENLFFGIFFIIVGLTLSGFGLLTPIWGAILHNIGALVIVFNSARLVRFGEELM</sequence>
<evidence type="ECO:0000256" key="2">
    <source>
        <dbReference type="ARBA" id="ARBA00006024"/>
    </source>
</evidence>
<proteinExistence type="inferred from homology"/>
<evidence type="ECO:0000256" key="1">
    <source>
        <dbReference type="ARBA" id="ARBA00004370"/>
    </source>
</evidence>
<feature type="transmembrane region" description="Helical" evidence="10">
    <location>
        <begin position="46"/>
        <end position="67"/>
    </location>
</feature>
<dbReference type="InterPro" id="IPR018303">
    <property type="entry name" value="ATPase_P-typ_P_site"/>
</dbReference>
<dbReference type="GO" id="GO:0005524">
    <property type="term" value="F:ATP binding"/>
    <property type="evidence" value="ECO:0007669"/>
    <property type="project" value="UniProtKB-UniRule"/>
</dbReference>
<dbReference type="GO" id="GO:0046872">
    <property type="term" value="F:metal ion binding"/>
    <property type="evidence" value="ECO:0007669"/>
    <property type="project" value="UniProtKB-KW"/>
</dbReference>
<dbReference type="EMBL" id="AP019860">
    <property type="protein sequence ID" value="BBM82471.1"/>
    <property type="molecule type" value="Genomic_DNA"/>
</dbReference>
<feature type="transmembrane region" description="Helical" evidence="10">
    <location>
        <begin position="577"/>
        <end position="596"/>
    </location>
</feature>
<reference evidence="12 13" key="1">
    <citation type="submission" date="2019-08" db="EMBL/GenBank/DDBJ databases">
        <title>Complete genome sequence of Candidatus Uab amorphum.</title>
        <authorList>
            <person name="Shiratori T."/>
            <person name="Suzuki S."/>
            <person name="Kakizawa Y."/>
            <person name="Ishida K."/>
        </authorList>
    </citation>
    <scope>NUCLEOTIDE SEQUENCE [LARGE SCALE GENOMIC DNA]</scope>
    <source>
        <strain evidence="12 13">SRT547</strain>
    </source>
</reference>
<comment type="catalytic activity">
    <reaction evidence="9">
        <text>Zn(2+)(in) + ATP + H2O = Zn(2+)(out) + ADP + phosphate + H(+)</text>
        <dbReference type="Rhea" id="RHEA:20621"/>
        <dbReference type="ChEBI" id="CHEBI:15377"/>
        <dbReference type="ChEBI" id="CHEBI:15378"/>
        <dbReference type="ChEBI" id="CHEBI:29105"/>
        <dbReference type="ChEBI" id="CHEBI:30616"/>
        <dbReference type="ChEBI" id="CHEBI:43474"/>
        <dbReference type="ChEBI" id="CHEBI:456216"/>
        <dbReference type="EC" id="7.2.2.12"/>
    </reaction>
</comment>
<dbReference type="PROSITE" id="PS00154">
    <property type="entry name" value="ATPASE_E1_E2"/>
    <property type="match status" value="1"/>
</dbReference>
<dbReference type="InterPro" id="IPR023298">
    <property type="entry name" value="ATPase_P-typ_TM_dom_sf"/>
</dbReference>
<dbReference type="InterPro" id="IPR001757">
    <property type="entry name" value="P_typ_ATPase"/>
</dbReference>
<dbReference type="SFLD" id="SFLDG00002">
    <property type="entry name" value="C1.7:_P-type_atpase_like"/>
    <property type="match status" value="1"/>
</dbReference>
<dbReference type="Gene3D" id="3.40.1110.10">
    <property type="entry name" value="Calcium-transporting ATPase, cytoplasmic domain N"/>
    <property type="match status" value="1"/>
</dbReference>
<feature type="domain" description="P-type ATPase A" evidence="11">
    <location>
        <begin position="127"/>
        <end position="226"/>
    </location>
</feature>
<evidence type="ECO:0000256" key="5">
    <source>
        <dbReference type="ARBA" id="ARBA00022967"/>
    </source>
</evidence>
<dbReference type="Pfam" id="PF00702">
    <property type="entry name" value="Hydrolase"/>
    <property type="match status" value="1"/>
</dbReference>
<dbReference type="PANTHER" id="PTHR48085:SF5">
    <property type="entry name" value="CADMIUM_ZINC-TRANSPORTING ATPASE HMA4-RELATED"/>
    <property type="match status" value="1"/>
</dbReference>
<evidence type="ECO:0000256" key="8">
    <source>
        <dbReference type="ARBA" id="ARBA00039097"/>
    </source>
</evidence>
<dbReference type="AlphaFoldDB" id="A0A5S9F1R5"/>
<gene>
    <name evidence="12" type="ORF">UABAM_00814</name>
</gene>
<dbReference type="PANTHER" id="PTHR48085">
    <property type="entry name" value="CADMIUM/ZINC-TRANSPORTING ATPASE HMA2-RELATED"/>
    <property type="match status" value="1"/>
</dbReference>
<feature type="transmembrane region" description="Helical" evidence="10">
    <location>
        <begin position="244"/>
        <end position="262"/>
    </location>
</feature>
<comment type="similarity">
    <text evidence="2 10">Belongs to the cation transport ATPase (P-type) (TC 3.A.3) family. Type IB subfamily.</text>
</comment>
<dbReference type="InterPro" id="IPR027256">
    <property type="entry name" value="P-typ_ATPase_IB"/>
</dbReference>
<keyword evidence="3 10" id="KW-0812">Transmembrane</keyword>
<evidence type="ECO:0000256" key="3">
    <source>
        <dbReference type="ARBA" id="ARBA00022692"/>
    </source>
</evidence>
<keyword evidence="6 10" id="KW-1133">Transmembrane helix</keyword>
<dbReference type="InterPro" id="IPR044492">
    <property type="entry name" value="P_typ_ATPase_HD_dom"/>
</dbReference>
<dbReference type="InterPro" id="IPR008250">
    <property type="entry name" value="ATPase_P-typ_transduc_dom_A_sf"/>
</dbReference>
<dbReference type="GO" id="GO:0016887">
    <property type="term" value="F:ATP hydrolysis activity"/>
    <property type="evidence" value="ECO:0007669"/>
    <property type="project" value="InterPro"/>
</dbReference>
<dbReference type="InterPro" id="IPR023214">
    <property type="entry name" value="HAD_sf"/>
</dbReference>
<feature type="transmembrane region" description="Helical" evidence="10">
    <location>
        <begin position="79"/>
        <end position="105"/>
    </location>
</feature>
<protein>
    <recommendedName>
        <fullName evidence="8">P-type Zn(2+) transporter</fullName>
        <ecNumber evidence="8">7.2.2.12</ecNumber>
    </recommendedName>
</protein>
<dbReference type="NCBIfam" id="TIGR01525">
    <property type="entry name" value="ATPase-IB_hvy"/>
    <property type="match status" value="1"/>
</dbReference>
<evidence type="ECO:0000313" key="12">
    <source>
        <dbReference type="EMBL" id="BBM82471.1"/>
    </source>
</evidence>
<evidence type="ECO:0000256" key="9">
    <source>
        <dbReference type="ARBA" id="ARBA00047308"/>
    </source>
</evidence>
<dbReference type="PRINTS" id="PR00941">
    <property type="entry name" value="CDATPASE"/>
</dbReference>
<feature type="transmembrane region" description="Helical" evidence="10">
    <location>
        <begin position="268"/>
        <end position="296"/>
    </location>
</feature>
<evidence type="ECO:0000256" key="4">
    <source>
        <dbReference type="ARBA" id="ARBA00022723"/>
    </source>
</evidence>
<keyword evidence="10" id="KW-1003">Cell membrane</keyword>
<dbReference type="InterPro" id="IPR051014">
    <property type="entry name" value="Cation_Transport_ATPase_IB"/>
</dbReference>
<dbReference type="InterPro" id="IPR023299">
    <property type="entry name" value="ATPase_P-typ_cyto_dom_N"/>
</dbReference>
<dbReference type="Proteomes" id="UP000326354">
    <property type="component" value="Chromosome"/>
</dbReference>
<evidence type="ECO:0000313" key="13">
    <source>
        <dbReference type="Proteomes" id="UP000326354"/>
    </source>
</evidence>
<keyword evidence="5" id="KW-1278">Translocase</keyword>
<dbReference type="CDD" id="cd02079">
    <property type="entry name" value="P-type_ATPase_HM"/>
    <property type="match status" value="1"/>
</dbReference>
<dbReference type="SUPFAM" id="SSF81653">
    <property type="entry name" value="Calcium ATPase, transduction domain A"/>
    <property type="match status" value="1"/>
</dbReference>
<dbReference type="GO" id="GO:0005886">
    <property type="term" value="C:plasma membrane"/>
    <property type="evidence" value="ECO:0007669"/>
    <property type="project" value="UniProtKB-SubCell"/>
</dbReference>
<dbReference type="Pfam" id="PF00122">
    <property type="entry name" value="E1-E2_ATPase"/>
    <property type="match status" value="1"/>
</dbReference>
<dbReference type="GO" id="GO:0016463">
    <property type="term" value="F:P-type zinc transporter activity"/>
    <property type="evidence" value="ECO:0007669"/>
    <property type="project" value="UniProtKB-EC"/>
</dbReference>
<dbReference type="KEGG" id="uam:UABAM_00814"/>
<organism evidence="12 13">
    <name type="scientific">Uabimicrobium amorphum</name>
    <dbReference type="NCBI Taxonomy" id="2596890"/>
    <lineage>
        <taxon>Bacteria</taxon>
        <taxon>Pseudomonadati</taxon>
        <taxon>Planctomycetota</taxon>
        <taxon>Candidatus Uabimicrobiia</taxon>
        <taxon>Candidatus Uabimicrobiales</taxon>
        <taxon>Candidatus Uabimicrobiaceae</taxon>
        <taxon>Candidatus Uabimicrobium</taxon>
    </lineage>
</organism>
<dbReference type="PRINTS" id="PR00119">
    <property type="entry name" value="CATATPASE"/>
</dbReference>
<evidence type="ECO:0000256" key="6">
    <source>
        <dbReference type="ARBA" id="ARBA00022989"/>
    </source>
</evidence>
<dbReference type="EC" id="7.2.2.12" evidence="8"/>
<keyword evidence="4 10" id="KW-0479">Metal-binding</keyword>
<dbReference type="InterPro" id="IPR036412">
    <property type="entry name" value="HAD-like_sf"/>
</dbReference>
<dbReference type="Gene3D" id="3.40.50.1000">
    <property type="entry name" value="HAD superfamily/HAD-like"/>
    <property type="match status" value="1"/>
</dbReference>
<dbReference type="SUPFAM" id="SSF56784">
    <property type="entry name" value="HAD-like"/>
    <property type="match status" value="1"/>
</dbReference>
<dbReference type="FunFam" id="2.70.150.10:FF:000002">
    <property type="entry name" value="Copper-transporting ATPase 1, putative"/>
    <property type="match status" value="1"/>
</dbReference>
<keyword evidence="7 10" id="KW-0472">Membrane</keyword>
<dbReference type="Gene3D" id="2.70.150.10">
    <property type="entry name" value="Calcium-transporting ATPase, cytoplasmic transduction domain A"/>
    <property type="match status" value="1"/>
</dbReference>